<accession>A0ABX0G9D0</accession>
<dbReference type="Proteomes" id="UP001515660">
    <property type="component" value="Unassembled WGS sequence"/>
</dbReference>
<comment type="caution">
    <text evidence="1">The sequence shown here is derived from an EMBL/GenBank/DDBJ whole genome shotgun (WGS) entry which is preliminary data.</text>
</comment>
<name>A0ABX0G9D0_9RHOB</name>
<protein>
    <recommendedName>
        <fullName evidence="3">DUF4230 domain-containing protein</fullName>
    </recommendedName>
</protein>
<dbReference type="RefSeq" id="WP_166403558.1">
    <property type="nucleotide sequence ID" value="NZ_JAANHS010000009.1"/>
</dbReference>
<reference evidence="1 2" key="1">
    <citation type="journal article" date="2022" name="Microorganisms">
        <title>Genome Sequence and Characterization of a Xanthorhodopsin-Containing, Aerobic Anoxygenic Phototrophic Rhodobacter Species, Isolated from Mesophilic Conditions at Yellowstone National Park.</title>
        <authorList>
            <person name="Kyndt J.A."/>
            <person name="Robertson S."/>
            <person name="Shoffstall I.B."/>
            <person name="Ramaley R.F."/>
            <person name="Meyer T.E."/>
        </authorList>
    </citation>
    <scope>NUCLEOTIDE SEQUENCE [LARGE SCALE GENOMIC DNA]</scope>
    <source>
        <strain evidence="1 2">M37P</strain>
    </source>
</reference>
<dbReference type="EMBL" id="JAANHS010000009">
    <property type="protein sequence ID" value="NHB77527.1"/>
    <property type="molecule type" value="Genomic_DNA"/>
</dbReference>
<organism evidence="1 2">
    <name type="scientific">Rhodobacter calidifons</name>
    <dbReference type="NCBI Taxonomy" id="2715277"/>
    <lineage>
        <taxon>Bacteria</taxon>
        <taxon>Pseudomonadati</taxon>
        <taxon>Pseudomonadota</taxon>
        <taxon>Alphaproteobacteria</taxon>
        <taxon>Rhodobacterales</taxon>
        <taxon>Rhodobacter group</taxon>
        <taxon>Rhodobacter</taxon>
    </lineage>
</organism>
<keyword evidence="2" id="KW-1185">Reference proteome</keyword>
<proteinExistence type="predicted"/>
<sequence>MLRLLIGTGVLLMAIGFGAAGWQYWQSLPGAEVAVTEGPAPATAPPAPASGTAASAVPVQRQGWLISASGGLVPQEDVRAYLAQERFAETRMVTVTRQARLSELLVEGETLPQPEYLQVLADIRAPKVADGLCAVLVQSFATHCAVNRARVVEGSVDPVAGTARFRLELAYRLPDRAALPDLAAHVLRSDTAALMLEPGAEGTASAEAALAVALDLGAEACAARAEALLCRVVQVALDWAPDRPVQARARIAWLAPLPKGMFTAPPLTPATGG</sequence>
<gene>
    <name evidence="1" type="ORF">G8O29_12375</name>
</gene>
<evidence type="ECO:0000313" key="2">
    <source>
        <dbReference type="Proteomes" id="UP001515660"/>
    </source>
</evidence>
<evidence type="ECO:0000313" key="1">
    <source>
        <dbReference type="EMBL" id="NHB77527.1"/>
    </source>
</evidence>
<evidence type="ECO:0008006" key="3">
    <source>
        <dbReference type="Google" id="ProtNLM"/>
    </source>
</evidence>